<organism evidence="1 2">
    <name type="scientific">Propioniciclava tarda</name>
    <dbReference type="NCBI Taxonomy" id="433330"/>
    <lineage>
        <taxon>Bacteria</taxon>
        <taxon>Bacillati</taxon>
        <taxon>Actinomycetota</taxon>
        <taxon>Actinomycetes</taxon>
        <taxon>Propionibacteriales</taxon>
        <taxon>Propionibacteriaceae</taxon>
        <taxon>Propioniciclava</taxon>
    </lineage>
</organism>
<name>A0A4Q9KR34_PROTD</name>
<sequence length="328" mass="36526">MQHDPRARPTLAVLVDLKNGWSSPWPRRLIETADWNSLRPLAELPHPILQKAREILGSEPVNDHPRGLIDCSGELRLAEVRSSQWRAGIWTDPDGVRWVVATGLAKGGHEDGDDFYQALAARCATVEGRDQLKPRDIDARILKTETAANMLTRWQLAIQRECLESLRDCPAGATRQRPLPDPVTGKPPIAVLRLTYEIEDGLDCFLVEFLECRRLGSRLHHQLERRVLTSIAPPAPDWDVAGGIYSAMEGSGHRSAQIERLTSVDARGELLTTEYGQMAHYAHQRHIGGSLVDGEAIRALCGVFFVATRNPDAFPECPACLTAYQELR</sequence>
<evidence type="ECO:0000313" key="2">
    <source>
        <dbReference type="Proteomes" id="UP000291933"/>
    </source>
</evidence>
<dbReference type="OrthoDB" id="4075286at2"/>
<protein>
    <submittedName>
        <fullName evidence="1">DUF3039 domain-containing protein</fullName>
    </submittedName>
</protein>
<dbReference type="EMBL" id="SDMR01000001">
    <property type="protein sequence ID" value="TBT96399.1"/>
    <property type="molecule type" value="Genomic_DNA"/>
</dbReference>
<reference evidence="1 2" key="1">
    <citation type="submission" date="2019-01" db="EMBL/GenBank/DDBJ databases">
        <title>Lactibacter flavus gen. nov., sp. nov., a novel bacterium of the family Propionibacteriaceae isolated from raw milk and dairy products.</title>
        <authorList>
            <person name="Huptas C."/>
            <person name="Wenning M."/>
            <person name="Breitenwieser F."/>
            <person name="Doll E."/>
            <person name="Von Neubeck M."/>
            <person name="Busse H.-J."/>
            <person name="Scherer S."/>
        </authorList>
    </citation>
    <scope>NUCLEOTIDE SEQUENCE [LARGE SCALE GENOMIC DNA]</scope>
    <source>
        <strain evidence="1 2">DSM 22130</strain>
    </source>
</reference>
<dbReference type="InterPro" id="IPR021400">
    <property type="entry name" value="DUF3039"/>
</dbReference>
<accession>A0A4Q9KR34</accession>
<dbReference type="Proteomes" id="UP000291933">
    <property type="component" value="Unassembled WGS sequence"/>
</dbReference>
<dbReference type="AlphaFoldDB" id="A0A4Q9KR34"/>
<dbReference type="Pfam" id="PF11238">
    <property type="entry name" value="DUF3039"/>
    <property type="match status" value="1"/>
</dbReference>
<comment type="caution">
    <text evidence="1">The sequence shown here is derived from an EMBL/GenBank/DDBJ whole genome shotgun (WGS) entry which is preliminary data.</text>
</comment>
<gene>
    <name evidence="1" type="ORF">ET996_01740</name>
</gene>
<proteinExistence type="predicted"/>
<evidence type="ECO:0000313" key="1">
    <source>
        <dbReference type="EMBL" id="TBT96399.1"/>
    </source>
</evidence>
<keyword evidence="2" id="KW-1185">Reference proteome</keyword>
<dbReference type="RefSeq" id="WP_131170810.1">
    <property type="nucleotide sequence ID" value="NZ_FXTL01000001.1"/>
</dbReference>